<sequence>MECGSIFNNDYRLQHERIKHGGKRVKIQHQGSPLNPFVSCSKNSNNEINLTTSTKSNKKAIQPEVNIVDTDDTVAEKSDKADEIYLATSTDSYKKVIDPEVNIVDKDDTIAKKSDKANVIVDVLSKDKDCGSWIDCAGKLSFLTHVVKECNSLFEKVTSNDVPNPIFFLTSSIELISDLKKQFKSASQRNYTISLGPFQPHLPKYPCNSDIKNGKQKQFNPSWYKEYPHLEYSISSDAAFCFVCSLFLKGPHRTSENLSWSQYGVRHWEKMKSRGKNKSGKLECHFSSLAHKSSLVDLSNFFMNSNHIDKLLNTEKRKCAIQACKQKEFHKDIIKILFDVTHTRLDKDYLSELLATETKRNIVHEVVEARIYSVMADTITDLSNRMAQKIHEVLIKNCLDPGNIAFQSYDFASTCLVMYGELKQCFRKSTKRSKYLENMLVNIEGSLKLRNLSKTRWTARAESIKAVWTSFKEFAIKSLSEICNDTNQLDKHISSAKAFAIKMKIDPISDFEKHHRKRIKPRRIDSNSSSQVSFSLESFYRKEFIEVLDTLITLMSTNLKCCLTSVQPLYNILSIPINPLITTEDIKNAFTLFLPTSDMSKVSDFDVKLAFTSPVSAASNERVFSVLKLIKNHLRTTMTDRRLNNLIVLNTSKDILDNINMSTMIQNWATLKER</sequence>
<protein>
    <submittedName>
        <fullName evidence="2">Zinc finger MYM-type protein 1-like</fullName>
    </submittedName>
</protein>
<reference evidence="2 3" key="1">
    <citation type="submission" date="2019-08" db="EMBL/GenBank/DDBJ databases">
        <title>Whole genome of Aphis craccivora.</title>
        <authorList>
            <person name="Voronova N.V."/>
            <person name="Shulinski R.S."/>
            <person name="Bandarenka Y.V."/>
            <person name="Zhorov D.G."/>
            <person name="Warner D."/>
        </authorList>
    </citation>
    <scope>NUCLEOTIDE SEQUENCE [LARGE SCALE GENOMIC DNA]</scope>
    <source>
        <strain evidence="2">180601</strain>
        <tissue evidence="2">Whole Body</tissue>
    </source>
</reference>
<keyword evidence="3" id="KW-1185">Reference proteome</keyword>
<dbReference type="OrthoDB" id="10066664at2759"/>
<evidence type="ECO:0000313" key="2">
    <source>
        <dbReference type="EMBL" id="KAF0741737.1"/>
    </source>
</evidence>
<dbReference type="SMART" id="SM00597">
    <property type="entry name" value="ZnF_TTF"/>
    <property type="match status" value="1"/>
</dbReference>
<dbReference type="PANTHER" id="PTHR45749:SF21">
    <property type="entry name" value="DUF4371 DOMAIN-CONTAINING PROTEIN"/>
    <property type="match status" value="1"/>
</dbReference>
<gene>
    <name evidence="2" type="ORF">FWK35_00022563</name>
</gene>
<feature type="domain" description="TTF-type" evidence="1">
    <location>
        <begin position="215"/>
        <end position="308"/>
    </location>
</feature>
<feature type="non-terminal residue" evidence="2">
    <location>
        <position position="674"/>
    </location>
</feature>
<dbReference type="Proteomes" id="UP000478052">
    <property type="component" value="Unassembled WGS sequence"/>
</dbReference>
<comment type="caution">
    <text evidence="2">The sequence shown here is derived from an EMBL/GenBank/DDBJ whole genome shotgun (WGS) entry which is preliminary data.</text>
</comment>
<dbReference type="AlphaFoldDB" id="A0A6G0XNC0"/>
<organism evidence="2 3">
    <name type="scientific">Aphis craccivora</name>
    <name type="common">Cowpea aphid</name>
    <dbReference type="NCBI Taxonomy" id="307492"/>
    <lineage>
        <taxon>Eukaryota</taxon>
        <taxon>Metazoa</taxon>
        <taxon>Ecdysozoa</taxon>
        <taxon>Arthropoda</taxon>
        <taxon>Hexapoda</taxon>
        <taxon>Insecta</taxon>
        <taxon>Pterygota</taxon>
        <taxon>Neoptera</taxon>
        <taxon>Paraneoptera</taxon>
        <taxon>Hemiptera</taxon>
        <taxon>Sternorrhyncha</taxon>
        <taxon>Aphidomorpha</taxon>
        <taxon>Aphidoidea</taxon>
        <taxon>Aphididae</taxon>
        <taxon>Aphidini</taxon>
        <taxon>Aphis</taxon>
        <taxon>Aphis</taxon>
    </lineage>
</organism>
<dbReference type="EMBL" id="VUJU01007701">
    <property type="protein sequence ID" value="KAF0741737.1"/>
    <property type="molecule type" value="Genomic_DNA"/>
</dbReference>
<evidence type="ECO:0000259" key="1">
    <source>
        <dbReference type="SMART" id="SM00597"/>
    </source>
</evidence>
<dbReference type="PANTHER" id="PTHR45749">
    <property type="match status" value="1"/>
</dbReference>
<accession>A0A6G0XNC0</accession>
<evidence type="ECO:0000313" key="3">
    <source>
        <dbReference type="Proteomes" id="UP000478052"/>
    </source>
</evidence>
<dbReference type="InterPro" id="IPR006580">
    <property type="entry name" value="Znf_TTF"/>
</dbReference>
<name>A0A6G0XNC0_APHCR</name>
<proteinExistence type="predicted"/>